<dbReference type="InterPro" id="IPR005123">
    <property type="entry name" value="Oxoglu/Fe-dep_dioxygenase_dom"/>
</dbReference>
<dbReference type="EMBL" id="JBBWWQ010000014">
    <property type="protein sequence ID" value="KAK8931005.1"/>
    <property type="molecule type" value="Genomic_DNA"/>
</dbReference>
<protein>
    <submittedName>
        <fullName evidence="7">Leucoanthocyanidin dioxygenase</fullName>
    </submittedName>
</protein>
<comment type="caution">
    <text evidence="7">The sequence shown here is derived from an EMBL/GenBank/DDBJ whole genome shotgun (WGS) entry which is preliminary data.</text>
</comment>
<proteinExistence type="inferred from homology"/>
<evidence type="ECO:0000313" key="8">
    <source>
        <dbReference type="Proteomes" id="UP001418222"/>
    </source>
</evidence>
<evidence type="ECO:0000256" key="1">
    <source>
        <dbReference type="ARBA" id="ARBA00008056"/>
    </source>
</evidence>
<evidence type="ECO:0000256" key="4">
    <source>
        <dbReference type="ARBA" id="ARBA00023004"/>
    </source>
</evidence>
<dbReference type="Gene3D" id="2.60.120.330">
    <property type="entry name" value="B-lactam Antibiotic, Isopenicillin N Synthase, Chain"/>
    <property type="match status" value="1"/>
</dbReference>
<comment type="similarity">
    <text evidence="1 5">Belongs to the iron/ascorbate-dependent oxidoreductase family.</text>
</comment>
<dbReference type="InterPro" id="IPR027443">
    <property type="entry name" value="IPNS-like_sf"/>
</dbReference>
<organism evidence="7 8">
    <name type="scientific">Platanthera zijinensis</name>
    <dbReference type="NCBI Taxonomy" id="2320716"/>
    <lineage>
        <taxon>Eukaryota</taxon>
        <taxon>Viridiplantae</taxon>
        <taxon>Streptophyta</taxon>
        <taxon>Embryophyta</taxon>
        <taxon>Tracheophyta</taxon>
        <taxon>Spermatophyta</taxon>
        <taxon>Magnoliopsida</taxon>
        <taxon>Liliopsida</taxon>
        <taxon>Asparagales</taxon>
        <taxon>Orchidaceae</taxon>
        <taxon>Orchidoideae</taxon>
        <taxon>Orchideae</taxon>
        <taxon>Orchidinae</taxon>
        <taxon>Platanthera</taxon>
    </lineage>
</organism>
<keyword evidence="8" id="KW-1185">Reference proteome</keyword>
<sequence length="357" mass="39905">MAATSTALPPPPGFVKELAEQVGSSSSAVPSLFITRNQAADADADADANITRQIPSIDFLLLKGGNPDERLRAVRDLGRVFEEWGFFKLVNHGISESLQTSMVKAFMEFFDQPPEEKHVYNMNQILDSLCYGTGFGLTSKKHWYWRDFLRMFVRPELHSPAKPADFRAILEEFVLQTGEVFNELLRAVWESLELEESFMEDSLQLKTPNQVLVGNIFPPCPQPELVLGMPPHTDMCLLTLLIQSNAFNGLQAMHDGKWVLVDLVPPTLFVCTGDFLEIVSNGRYKTTLHRVIVSNEHTRISVGTSISPPLEDVVIAPAPELLSSDCPAIFRGITFKEYATLKRNHNSTESTLDVLKL</sequence>
<dbReference type="InterPro" id="IPR050295">
    <property type="entry name" value="Plant_2OG-oxidoreductases"/>
</dbReference>
<dbReference type="Pfam" id="PF03171">
    <property type="entry name" value="2OG-FeII_Oxy"/>
    <property type="match status" value="1"/>
</dbReference>
<evidence type="ECO:0000256" key="2">
    <source>
        <dbReference type="ARBA" id="ARBA00022723"/>
    </source>
</evidence>
<name>A0AAP0B749_9ASPA</name>
<keyword evidence="2 5" id="KW-0479">Metal-binding</keyword>
<dbReference type="AlphaFoldDB" id="A0AAP0B749"/>
<gene>
    <name evidence="7" type="primary">ANS</name>
    <name evidence="7" type="ORF">KSP39_PZI016467</name>
</gene>
<dbReference type="Proteomes" id="UP001418222">
    <property type="component" value="Unassembled WGS sequence"/>
</dbReference>
<evidence type="ECO:0000259" key="6">
    <source>
        <dbReference type="PROSITE" id="PS51471"/>
    </source>
</evidence>
<dbReference type="Pfam" id="PF14226">
    <property type="entry name" value="DIOX_N"/>
    <property type="match status" value="1"/>
</dbReference>
<feature type="domain" description="Fe2OG dioxygenase" evidence="6">
    <location>
        <begin position="207"/>
        <end position="308"/>
    </location>
</feature>
<accession>A0AAP0B749</accession>
<dbReference type="InterPro" id="IPR026992">
    <property type="entry name" value="DIOX_N"/>
</dbReference>
<dbReference type="InterPro" id="IPR044861">
    <property type="entry name" value="IPNS-like_FE2OG_OXY"/>
</dbReference>
<dbReference type="GO" id="GO:0051213">
    <property type="term" value="F:dioxygenase activity"/>
    <property type="evidence" value="ECO:0007669"/>
    <property type="project" value="UniProtKB-KW"/>
</dbReference>
<evidence type="ECO:0000256" key="3">
    <source>
        <dbReference type="ARBA" id="ARBA00023002"/>
    </source>
</evidence>
<keyword evidence="3 5" id="KW-0560">Oxidoreductase</keyword>
<evidence type="ECO:0000256" key="5">
    <source>
        <dbReference type="RuleBase" id="RU003682"/>
    </source>
</evidence>
<evidence type="ECO:0000313" key="7">
    <source>
        <dbReference type="EMBL" id="KAK8931005.1"/>
    </source>
</evidence>
<dbReference type="PROSITE" id="PS51471">
    <property type="entry name" value="FE2OG_OXY"/>
    <property type="match status" value="1"/>
</dbReference>
<dbReference type="SUPFAM" id="SSF51197">
    <property type="entry name" value="Clavaminate synthase-like"/>
    <property type="match status" value="1"/>
</dbReference>
<keyword evidence="4 5" id="KW-0408">Iron</keyword>
<dbReference type="PANTHER" id="PTHR47991">
    <property type="entry name" value="OXOGLUTARATE/IRON-DEPENDENT DIOXYGENASE"/>
    <property type="match status" value="1"/>
</dbReference>
<dbReference type="GO" id="GO:0046872">
    <property type="term" value="F:metal ion binding"/>
    <property type="evidence" value="ECO:0007669"/>
    <property type="project" value="UniProtKB-KW"/>
</dbReference>
<keyword evidence="7" id="KW-0223">Dioxygenase</keyword>
<reference evidence="7 8" key="1">
    <citation type="journal article" date="2022" name="Nat. Plants">
        <title>Genomes of leafy and leafless Platanthera orchids illuminate the evolution of mycoheterotrophy.</title>
        <authorList>
            <person name="Li M.H."/>
            <person name="Liu K.W."/>
            <person name="Li Z."/>
            <person name="Lu H.C."/>
            <person name="Ye Q.L."/>
            <person name="Zhang D."/>
            <person name="Wang J.Y."/>
            <person name="Li Y.F."/>
            <person name="Zhong Z.M."/>
            <person name="Liu X."/>
            <person name="Yu X."/>
            <person name="Liu D.K."/>
            <person name="Tu X.D."/>
            <person name="Liu B."/>
            <person name="Hao Y."/>
            <person name="Liao X.Y."/>
            <person name="Jiang Y.T."/>
            <person name="Sun W.H."/>
            <person name="Chen J."/>
            <person name="Chen Y.Q."/>
            <person name="Ai Y."/>
            <person name="Zhai J.W."/>
            <person name="Wu S.S."/>
            <person name="Zhou Z."/>
            <person name="Hsiao Y.Y."/>
            <person name="Wu W.L."/>
            <person name="Chen Y.Y."/>
            <person name="Lin Y.F."/>
            <person name="Hsu J.L."/>
            <person name="Li C.Y."/>
            <person name="Wang Z.W."/>
            <person name="Zhao X."/>
            <person name="Zhong W.Y."/>
            <person name="Ma X.K."/>
            <person name="Ma L."/>
            <person name="Huang J."/>
            <person name="Chen G.Z."/>
            <person name="Huang M.Z."/>
            <person name="Huang L."/>
            <person name="Peng D.H."/>
            <person name="Luo Y.B."/>
            <person name="Zou S.Q."/>
            <person name="Chen S.P."/>
            <person name="Lan S."/>
            <person name="Tsai W.C."/>
            <person name="Van de Peer Y."/>
            <person name="Liu Z.J."/>
        </authorList>
    </citation>
    <scope>NUCLEOTIDE SEQUENCE [LARGE SCALE GENOMIC DNA]</scope>
    <source>
        <strain evidence="7">Lor287</strain>
    </source>
</reference>